<dbReference type="Proteomes" id="UP001596154">
    <property type="component" value="Unassembled WGS sequence"/>
</dbReference>
<organism evidence="1 2">
    <name type="scientific">Streptomyces bullii</name>
    <dbReference type="NCBI Taxonomy" id="349910"/>
    <lineage>
        <taxon>Bacteria</taxon>
        <taxon>Bacillati</taxon>
        <taxon>Actinomycetota</taxon>
        <taxon>Actinomycetes</taxon>
        <taxon>Kitasatosporales</taxon>
        <taxon>Streptomycetaceae</taxon>
        <taxon>Streptomyces</taxon>
    </lineage>
</organism>
<evidence type="ECO:0000313" key="1">
    <source>
        <dbReference type="EMBL" id="MFC5637249.1"/>
    </source>
</evidence>
<sequence length="63" mass="7238">MARHDLPLEADADSVTVRIDHPEARRKITLTFTTARRVLLLVLITDDRYLTEDHQPSPTGDQR</sequence>
<accession>A0ABW0UWR6</accession>
<evidence type="ECO:0000313" key="2">
    <source>
        <dbReference type="Proteomes" id="UP001596154"/>
    </source>
</evidence>
<gene>
    <name evidence="1" type="ORF">ACFPZJ_26295</name>
</gene>
<keyword evidence="2" id="KW-1185">Reference proteome</keyword>
<comment type="caution">
    <text evidence="1">The sequence shown here is derived from an EMBL/GenBank/DDBJ whole genome shotgun (WGS) entry which is preliminary data.</text>
</comment>
<dbReference type="EMBL" id="JBHSNY010000009">
    <property type="protein sequence ID" value="MFC5637249.1"/>
    <property type="molecule type" value="Genomic_DNA"/>
</dbReference>
<proteinExistence type="predicted"/>
<protein>
    <submittedName>
        <fullName evidence="1">Uncharacterized protein</fullName>
    </submittedName>
</protein>
<name>A0ABW0UWR6_9ACTN</name>
<reference evidence="2" key="1">
    <citation type="journal article" date="2019" name="Int. J. Syst. Evol. Microbiol.">
        <title>The Global Catalogue of Microorganisms (GCM) 10K type strain sequencing project: providing services to taxonomists for standard genome sequencing and annotation.</title>
        <authorList>
            <consortium name="The Broad Institute Genomics Platform"/>
            <consortium name="The Broad Institute Genome Sequencing Center for Infectious Disease"/>
            <person name="Wu L."/>
            <person name="Ma J."/>
        </authorList>
    </citation>
    <scope>NUCLEOTIDE SEQUENCE [LARGE SCALE GENOMIC DNA]</scope>
    <source>
        <strain evidence="2">CGMCC 4.7248</strain>
    </source>
</reference>